<evidence type="ECO:0000313" key="4">
    <source>
        <dbReference type="EMBL" id="AQP47497.1"/>
    </source>
</evidence>
<keyword evidence="3" id="KW-0418">Kinase</keyword>
<dbReference type="PANTHER" id="PTHR21599:SF0">
    <property type="entry name" value="GLYCERATE KINASE"/>
    <property type="match status" value="1"/>
</dbReference>
<evidence type="ECO:0008006" key="6">
    <source>
        <dbReference type="Google" id="ProtNLM"/>
    </source>
</evidence>
<dbReference type="GO" id="GO:0031388">
    <property type="term" value="P:organic acid phosphorylation"/>
    <property type="evidence" value="ECO:0007669"/>
    <property type="project" value="InterPro"/>
</dbReference>
<dbReference type="InterPro" id="IPR018197">
    <property type="entry name" value="Glycerate_kinase_RE-like"/>
</dbReference>
<evidence type="ECO:0000256" key="1">
    <source>
        <dbReference type="ARBA" id="ARBA00006284"/>
    </source>
</evidence>
<dbReference type="InterPro" id="IPR036129">
    <property type="entry name" value="Glycerate_kinase_sf"/>
</dbReference>
<dbReference type="Pfam" id="PF02595">
    <property type="entry name" value="Gly_kinase"/>
    <property type="match status" value="1"/>
</dbReference>
<dbReference type="InterPro" id="IPR004381">
    <property type="entry name" value="Glycerate_kinase"/>
</dbReference>
<evidence type="ECO:0000256" key="3">
    <source>
        <dbReference type="ARBA" id="ARBA00022777"/>
    </source>
</evidence>
<keyword evidence="5" id="KW-1185">Reference proteome</keyword>
<dbReference type="Proteomes" id="UP000188145">
    <property type="component" value="Chromosome"/>
</dbReference>
<sequence length="295" mass="30237">MRVVIASDALAGLEPAASSEVIARAFAERGVSVAVVPLAATGRALREGIATSAPDHVVAAPSTSEDLGDLLRGDPARLVLDLTAIRVDDLGRGALVGADPAAELAEIARRWRARELVALVPDDQVGQEFTGLNGFASTQLRSEGADLTAVLAADAEAGRWAALLGIDPAPGAGAARGLGLLVQGAGGTVTDPLSFLVDRFGLAATIAQADLVVTGAESLDFHALGGPVVKRVAAMASEALRPVIAVVGRNFVSARELRLGGFETAYPLVPGGSEENPTPERLAEVAAHVARTWQW</sequence>
<comment type="similarity">
    <text evidence="1">Belongs to the glycerate kinase type-1 family.</text>
</comment>
<dbReference type="OrthoDB" id="3733540at2"/>
<evidence type="ECO:0000256" key="2">
    <source>
        <dbReference type="ARBA" id="ARBA00022679"/>
    </source>
</evidence>
<gene>
    <name evidence="4" type="ORF">BW730_08325</name>
</gene>
<dbReference type="Gene3D" id="3.40.50.10350">
    <property type="entry name" value="Glycerate kinase, domain 1"/>
    <property type="match status" value="1"/>
</dbReference>
<reference evidence="5" key="1">
    <citation type="submission" date="2017-02" db="EMBL/GenBank/DDBJ databases">
        <title>Tessaracoccus aquaemaris sp. nov., isolated from the intestine of a Korean rockfish, Sebastes schlegelii, in a marine aquaculture pond.</title>
        <authorList>
            <person name="Tak E.J."/>
            <person name="Bae J.-W."/>
        </authorList>
    </citation>
    <scope>NUCLEOTIDE SEQUENCE [LARGE SCALE GENOMIC DNA]</scope>
    <source>
        <strain evidence="5">NSG39</strain>
    </source>
</reference>
<dbReference type="SUPFAM" id="SSF110738">
    <property type="entry name" value="Glycerate kinase I"/>
    <property type="match status" value="1"/>
</dbReference>
<name>A0A1Q2CN13_9ACTN</name>
<protein>
    <recommendedName>
        <fullName evidence="6">Glycerate kinase</fullName>
    </recommendedName>
</protein>
<dbReference type="EMBL" id="CP019606">
    <property type="protein sequence ID" value="AQP47497.1"/>
    <property type="molecule type" value="Genomic_DNA"/>
</dbReference>
<dbReference type="AlphaFoldDB" id="A0A1Q2CN13"/>
<dbReference type="GO" id="GO:0008887">
    <property type="term" value="F:glycerate kinase activity"/>
    <property type="evidence" value="ECO:0007669"/>
    <property type="project" value="InterPro"/>
</dbReference>
<proteinExistence type="inferred from homology"/>
<keyword evidence="2" id="KW-0808">Transferase</keyword>
<evidence type="ECO:0000313" key="5">
    <source>
        <dbReference type="Proteomes" id="UP000188145"/>
    </source>
</evidence>
<accession>A0A1Q2CN13</accession>
<dbReference type="PANTHER" id="PTHR21599">
    <property type="entry name" value="GLYCERATE KINASE"/>
    <property type="match status" value="1"/>
</dbReference>
<dbReference type="KEGG" id="tes:BW730_08325"/>
<dbReference type="RefSeq" id="WP_077685828.1">
    <property type="nucleotide sequence ID" value="NZ_CP019606.1"/>
</dbReference>
<organism evidence="4 5">
    <name type="scientific">Tessaracoccus aquimaris</name>
    <dbReference type="NCBI Taxonomy" id="1332264"/>
    <lineage>
        <taxon>Bacteria</taxon>
        <taxon>Bacillati</taxon>
        <taxon>Actinomycetota</taxon>
        <taxon>Actinomycetes</taxon>
        <taxon>Propionibacteriales</taxon>
        <taxon>Propionibacteriaceae</taxon>
        <taxon>Tessaracoccus</taxon>
    </lineage>
</organism>
<dbReference type="InterPro" id="IPR018193">
    <property type="entry name" value="Glyc_kinase_flavodox-like_fold"/>
</dbReference>
<dbReference type="Gene3D" id="3.90.1510.10">
    <property type="entry name" value="Glycerate kinase, domain 2"/>
    <property type="match status" value="1"/>
</dbReference>
<dbReference type="STRING" id="1332264.BW730_08325"/>